<evidence type="ECO:0000256" key="4">
    <source>
        <dbReference type="ARBA" id="ARBA00022827"/>
    </source>
</evidence>
<comment type="cofactor">
    <cofactor evidence="1 6">
        <name>FAD</name>
        <dbReference type="ChEBI" id="CHEBI:57692"/>
    </cofactor>
</comment>
<keyword evidence="4 6" id="KW-0274">FAD</keyword>
<gene>
    <name evidence="10" type="ORF">SAMN05445060_1675</name>
</gene>
<sequence>MDFELNDEQTMLRDTVRDVLGNTYDVETLRAQTATDLGWSTDLWKQLAEIGILGLPFAEADGGMDAGPVEVAAVLGEIGRSLAPEPVLDCAFLPGVLIARTADDDQRRDLLTDVAAGDLLLAWAHVEPGDRWPVAQVSTTATERDGGWVLSGTKNPVLHGDCANKIVVSARAGDEIGLFLADADADGVTRTAYRTHDLRRGAQLTFDDAPAHRLGSGDAAEAIAYAEAFAQMALCAEAVGAMEKALYLTTDYLKQRKQFGVPLAKFQTLTQRAADMYVKLELARSLSLYATATLAEGRVDPTVSSRAKLQIGRSATSIGQEAIQMHGGIGMTVEYPVGHYTSRLTAIGHTLGGAEEHLRQLSRSIADWDMLTVI</sequence>
<dbReference type="PANTHER" id="PTHR43884">
    <property type="entry name" value="ACYL-COA DEHYDROGENASE"/>
    <property type="match status" value="1"/>
</dbReference>
<keyword evidence="3 6" id="KW-0285">Flavoprotein</keyword>
<keyword evidence="11" id="KW-1185">Reference proteome</keyword>
<dbReference type="Gene3D" id="2.40.110.10">
    <property type="entry name" value="Butyryl-CoA Dehydrogenase, subunit A, domain 2"/>
    <property type="match status" value="1"/>
</dbReference>
<dbReference type="InterPro" id="IPR046373">
    <property type="entry name" value="Acyl-CoA_Oxase/DH_mid-dom_sf"/>
</dbReference>
<reference evidence="10 11" key="1">
    <citation type="submission" date="2017-01" db="EMBL/GenBank/DDBJ databases">
        <authorList>
            <person name="Mah S.A."/>
            <person name="Swanson W.J."/>
            <person name="Moy G.W."/>
            <person name="Vacquier V.D."/>
        </authorList>
    </citation>
    <scope>NUCLEOTIDE SEQUENCE [LARGE SCALE GENOMIC DNA]</scope>
    <source>
        <strain evidence="10 11">CPCC 203464</strain>
    </source>
</reference>
<dbReference type="Pfam" id="PF02771">
    <property type="entry name" value="Acyl-CoA_dh_N"/>
    <property type="match status" value="1"/>
</dbReference>
<dbReference type="Gene3D" id="1.20.140.10">
    <property type="entry name" value="Butyryl-CoA Dehydrogenase, subunit A, domain 3"/>
    <property type="match status" value="1"/>
</dbReference>
<dbReference type="CDD" id="cd00567">
    <property type="entry name" value="ACAD"/>
    <property type="match status" value="1"/>
</dbReference>
<evidence type="ECO:0000256" key="1">
    <source>
        <dbReference type="ARBA" id="ARBA00001974"/>
    </source>
</evidence>
<evidence type="ECO:0000313" key="11">
    <source>
        <dbReference type="Proteomes" id="UP000186218"/>
    </source>
</evidence>
<dbReference type="Gene3D" id="1.10.540.10">
    <property type="entry name" value="Acyl-CoA dehydrogenase/oxidase, N-terminal domain"/>
    <property type="match status" value="1"/>
</dbReference>
<dbReference type="Pfam" id="PF02770">
    <property type="entry name" value="Acyl-CoA_dh_M"/>
    <property type="match status" value="1"/>
</dbReference>
<dbReference type="InterPro" id="IPR037069">
    <property type="entry name" value="AcylCoA_DH/ox_N_sf"/>
</dbReference>
<feature type="domain" description="Acyl-CoA dehydrogenase/oxidase C-terminal" evidence="7">
    <location>
        <begin position="232"/>
        <end position="361"/>
    </location>
</feature>
<evidence type="ECO:0000259" key="7">
    <source>
        <dbReference type="Pfam" id="PF00441"/>
    </source>
</evidence>
<dbReference type="GO" id="GO:0050660">
    <property type="term" value="F:flavin adenine dinucleotide binding"/>
    <property type="evidence" value="ECO:0007669"/>
    <property type="project" value="InterPro"/>
</dbReference>
<dbReference type="InterPro" id="IPR006091">
    <property type="entry name" value="Acyl-CoA_Oxase/DH_mid-dom"/>
</dbReference>
<feature type="domain" description="Acyl-CoA dehydrogenase/oxidase N-terminal" evidence="9">
    <location>
        <begin position="6"/>
        <end position="118"/>
    </location>
</feature>
<comment type="similarity">
    <text evidence="2 6">Belongs to the acyl-CoA dehydrogenase family.</text>
</comment>
<name>A0A1N7EZK4_9NOCA</name>
<dbReference type="Pfam" id="PF00441">
    <property type="entry name" value="Acyl-CoA_dh_1"/>
    <property type="match status" value="1"/>
</dbReference>
<dbReference type="RefSeq" id="WP_076478461.1">
    <property type="nucleotide sequence ID" value="NZ_FTNT01000004.1"/>
</dbReference>
<dbReference type="InterPro" id="IPR009100">
    <property type="entry name" value="AcylCoA_DH/oxidase_NM_dom_sf"/>
</dbReference>
<dbReference type="EMBL" id="FTNT01000004">
    <property type="protein sequence ID" value="SIR93519.1"/>
    <property type="molecule type" value="Genomic_DNA"/>
</dbReference>
<protein>
    <submittedName>
        <fullName evidence="10">Acyl-CoA dehydrogenase</fullName>
    </submittedName>
</protein>
<evidence type="ECO:0000259" key="9">
    <source>
        <dbReference type="Pfam" id="PF02771"/>
    </source>
</evidence>
<evidence type="ECO:0000256" key="5">
    <source>
        <dbReference type="ARBA" id="ARBA00023002"/>
    </source>
</evidence>
<keyword evidence="5 6" id="KW-0560">Oxidoreductase</keyword>
<dbReference type="InterPro" id="IPR009075">
    <property type="entry name" value="AcylCo_DH/oxidase_C"/>
</dbReference>
<feature type="domain" description="Acyl-CoA oxidase/dehydrogenase middle" evidence="8">
    <location>
        <begin position="126"/>
        <end position="199"/>
    </location>
</feature>
<evidence type="ECO:0000259" key="8">
    <source>
        <dbReference type="Pfam" id="PF02770"/>
    </source>
</evidence>
<dbReference type="STRING" id="1344003.SAMN05445060_1675"/>
<dbReference type="SUPFAM" id="SSF56645">
    <property type="entry name" value="Acyl-CoA dehydrogenase NM domain-like"/>
    <property type="match status" value="1"/>
</dbReference>
<evidence type="ECO:0000256" key="3">
    <source>
        <dbReference type="ARBA" id="ARBA00022630"/>
    </source>
</evidence>
<organism evidence="10 11">
    <name type="scientific">Williamsia sterculiae</name>
    <dbReference type="NCBI Taxonomy" id="1344003"/>
    <lineage>
        <taxon>Bacteria</taxon>
        <taxon>Bacillati</taxon>
        <taxon>Actinomycetota</taxon>
        <taxon>Actinomycetes</taxon>
        <taxon>Mycobacteriales</taxon>
        <taxon>Nocardiaceae</taxon>
        <taxon>Williamsia</taxon>
    </lineage>
</organism>
<dbReference type="PANTHER" id="PTHR43884:SF20">
    <property type="entry name" value="ACYL-COA DEHYDROGENASE FADE28"/>
    <property type="match status" value="1"/>
</dbReference>
<dbReference type="GO" id="GO:0003995">
    <property type="term" value="F:acyl-CoA dehydrogenase activity"/>
    <property type="evidence" value="ECO:0007669"/>
    <property type="project" value="TreeGrafter"/>
</dbReference>
<proteinExistence type="inferred from homology"/>
<evidence type="ECO:0000256" key="6">
    <source>
        <dbReference type="RuleBase" id="RU362125"/>
    </source>
</evidence>
<evidence type="ECO:0000313" key="10">
    <source>
        <dbReference type="EMBL" id="SIR93519.1"/>
    </source>
</evidence>
<dbReference type="AlphaFoldDB" id="A0A1N7EZK4"/>
<accession>A0A1N7EZK4</accession>
<dbReference type="Proteomes" id="UP000186218">
    <property type="component" value="Unassembled WGS sequence"/>
</dbReference>
<evidence type="ECO:0000256" key="2">
    <source>
        <dbReference type="ARBA" id="ARBA00009347"/>
    </source>
</evidence>
<dbReference type="OrthoDB" id="7328575at2"/>
<dbReference type="SUPFAM" id="SSF47203">
    <property type="entry name" value="Acyl-CoA dehydrogenase C-terminal domain-like"/>
    <property type="match status" value="1"/>
</dbReference>
<dbReference type="InterPro" id="IPR036250">
    <property type="entry name" value="AcylCo_DH-like_C"/>
</dbReference>
<dbReference type="InterPro" id="IPR013786">
    <property type="entry name" value="AcylCoA_DH/ox_N"/>
</dbReference>